<name>A0ABX7IFS6_9ACTO</name>
<dbReference type="Proteomes" id="UP000602653">
    <property type="component" value="Chromosome"/>
</dbReference>
<organism evidence="9 10">
    <name type="scientific">Arcanobacterium phocisimile</name>
    <dbReference type="NCBI Taxonomy" id="1302235"/>
    <lineage>
        <taxon>Bacteria</taxon>
        <taxon>Bacillati</taxon>
        <taxon>Actinomycetota</taxon>
        <taxon>Actinomycetes</taxon>
        <taxon>Actinomycetales</taxon>
        <taxon>Actinomycetaceae</taxon>
        <taxon>Arcanobacterium</taxon>
    </lineage>
</organism>
<feature type="chain" id="PRO_5045933945" evidence="7">
    <location>
        <begin position="29"/>
        <end position="1538"/>
    </location>
</feature>
<evidence type="ECO:0000256" key="6">
    <source>
        <dbReference type="SAM" id="Phobius"/>
    </source>
</evidence>
<feature type="region of interest" description="Disordered" evidence="5">
    <location>
        <begin position="649"/>
        <end position="674"/>
    </location>
</feature>
<evidence type="ECO:0000256" key="7">
    <source>
        <dbReference type="SAM" id="SignalP"/>
    </source>
</evidence>
<feature type="compositionally biased region" description="Low complexity" evidence="5">
    <location>
        <begin position="1254"/>
        <end position="1266"/>
    </location>
</feature>
<evidence type="ECO:0000256" key="1">
    <source>
        <dbReference type="ARBA" id="ARBA00022512"/>
    </source>
</evidence>
<reference evidence="9 10" key="1">
    <citation type="submission" date="2021-02" db="EMBL/GenBank/DDBJ databases">
        <title>Complete Genome Sequence of Arcanobacterium phocisimile strain DSM 26142T from a harbour seal.</title>
        <authorList>
            <person name="Borowiak M."/>
            <person name="Alssahen M."/>
            <person name="Malorny B."/>
            <person name="Laemmler C."/>
            <person name="Siebert U."/>
            <person name="Ploetz M."/>
            <person name="Abdulmawjood A."/>
        </authorList>
    </citation>
    <scope>NUCLEOTIDE SEQUENCE [LARGE SCALE GENOMIC DNA]</scope>
    <source>
        <strain evidence="9 10">DSM 26142</strain>
    </source>
</reference>
<evidence type="ECO:0000256" key="5">
    <source>
        <dbReference type="SAM" id="MobiDB-lite"/>
    </source>
</evidence>
<keyword evidence="4" id="KW-0572">Peptidoglycan-anchor</keyword>
<keyword evidence="3 7" id="KW-0732">Signal</keyword>
<evidence type="ECO:0000313" key="10">
    <source>
        <dbReference type="Proteomes" id="UP000602653"/>
    </source>
</evidence>
<feature type="compositionally biased region" description="Acidic residues" evidence="5">
    <location>
        <begin position="262"/>
        <end position="279"/>
    </location>
</feature>
<dbReference type="PROSITE" id="PS50847">
    <property type="entry name" value="GRAM_POS_ANCHORING"/>
    <property type="match status" value="1"/>
</dbReference>
<evidence type="ECO:0000259" key="8">
    <source>
        <dbReference type="PROSITE" id="PS50847"/>
    </source>
</evidence>
<feature type="compositionally biased region" description="Polar residues" evidence="5">
    <location>
        <begin position="1226"/>
        <end position="1253"/>
    </location>
</feature>
<feature type="region of interest" description="Disordered" evidence="5">
    <location>
        <begin position="245"/>
        <end position="317"/>
    </location>
</feature>
<gene>
    <name evidence="9" type="ORF">JTE88_05740</name>
</gene>
<feature type="domain" description="Gram-positive cocci surface proteins LPxTG" evidence="8">
    <location>
        <begin position="1503"/>
        <end position="1538"/>
    </location>
</feature>
<feature type="compositionally biased region" description="Acidic residues" evidence="5">
    <location>
        <begin position="289"/>
        <end position="309"/>
    </location>
</feature>
<keyword evidence="2" id="KW-0964">Secreted</keyword>
<accession>A0ABX7IFS6</accession>
<evidence type="ECO:0000313" key="9">
    <source>
        <dbReference type="EMBL" id="QRV01605.1"/>
    </source>
</evidence>
<evidence type="ECO:0000256" key="3">
    <source>
        <dbReference type="ARBA" id="ARBA00022729"/>
    </source>
</evidence>
<keyword evidence="10" id="KW-1185">Reference proteome</keyword>
<dbReference type="EMBL" id="CP070228">
    <property type="protein sequence ID" value="QRV01605.1"/>
    <property type="molecule type" value="Genomic_DNA"/>
</dbReference>
<feature type="compositionally biased region" description="Acidic residues" evidence="5">
    <location>
        <begin position="509"/>
        <end position="526"/>
    </location>
</feature>
<dbReference type="RefSeq" id="WP_204423444.1">
    <property type="nucleotide sequence ID" value="NZ_CP070228.1"/>
</dbReference>
<feature type="region of interest" description="Disordered" evidence="5">
    <location>
        <begin position="503"/>
        <end position="546"/>
    </location>
</feature>
<sequence>MKLAKLRLAIYSAVSALLLSMITIPAYASEPTITFENGHTDAFYIDSTGGELKVLVNHGLSNDKYDPNNVQFNISSLAYGDYSDEMSFLNRGAVGYYTNSWDLEEYFEPGWSAPAYRENGFRSMRIDFERVDGPGSVALVGNSFKEGDPLGTFLVPSNNLEKVNDFIEQLENEETAKAAREDYTVQGIPGGTYYVEPGVSLPVFGHQHAHWFFTAAGTYKITGHAVGVTPEGQTVASETFTTTFNVSKSDEDSPSASSTPDADSDDQVDEDLPTDESEDAIAQPVSPDSTDDEDDDDWGEEDDDEDDAVIDNTEKITDRDILDQPITLNSGHTDGFFILTDGPKPRLVVRENFTSYKGALRKPSSVTFHLSKDFYEKIDMNGTFKEGAGYHTNRKLPGLDPFSPGWSVDNFSGHGYKNVAVKFLSIKGPGKIVLAGTPLMDYSLNPVLSTKSPYLTEGAELPVIGHTHGLWIFTKSGNYDFKAQVVATTRDGKKVTSEPVDYHWKIDKNEEEVQASGDVDADETEHDGDSANTDQPADTDESDDDSGWAELKIISSSPAIHAGDKIAYKATNLPANKKFTLIAMPMTKSEPTTLTEEVSSDNNGTISASATLPATLKPGKYLLALNKFGTKNQETNVFFTVVENDSHPLLPGENLDTDKDSGSDSGSSSNTEADKAVRDFVETHEQVIIDHGHLDLFTAIAHEGKLLLVAKDGSTNEEILRNPADISLRIHNNALGDLPDRIKGDIAQRGYYLDAGGMSQQEILFPGWDTYGVKPTFGPTDIIIKKVKGPGKVFLFNFKRTGGIEPAFTSGKYQMENGSTIHQETPSHVHTNWVFTKPGEYSMEVQARAIPTDGGEPALSNVATYRWFVGDTDKLPEDSNDADSNDTNANGSNEDTAGNNADGAPSGDSKPTAPKPHVSLASGKLVATEGETITIQARGLTPGSAVDFYLHSEPQLLAKNVVAGMNGIASARVTVPQAPGLHEIIVTAKDGNELAVMMFEIKPKYPNGVIPNAGALKPGAGKAKPRIEISNGHIDLFNVIAKDGQLSVTAKDDSHGELQLRNPADVYWRVKNNALAQLPGGMPAELPTSGYYLDQAGNSQDTLLFPGWDTTGVKPDFGSTDIMFTKVVTPKDGKVFLFSNGRTGGVAPTLTSNSYELTDGSTIRQAAPAHVHTNWLFSKPGIYEMEVKAVATPVNGGPQVESAPVTYTWLVGDETVALGKVTEQISGQNTQQPQAKDSHTETPQGGSDSTGSNSAGSTSIGATNGSTTGGSGSANKPMAKCFPKQQGGKGEQTLLPQVKDDRTAPGKWVDPSSLTFAIGGSGQATTNQAIGSIGSGSQVWMISATQVENVPWVGANTQNPTFLEKTKGTATLSLTSFSGPGKMEVYTSGNFGKVVGQKWFTGNGNSGSGSVTLKPNSHVHPNWVFDKAGTYKVGITMEAEMKDGKKISGTTTLTFNVGQGSGITSGHFDLGPTVGAAGSTTVWLDADGNPCTPDANDLAAAGLAKTGVESTLYASALSATLMLAGIAAVIYRRKLKRA</sequence>
<evidence type="ECO:0000256" key="4">
    <source>
        <dbReference type="ARBA" id="ARBA00023088"/>
    </source>
</evidence>
<proteinExistence type="predicted"/>
<protein>
    <submittedName>
        <fullName evidence="9">TIGR03773 family transporter-associated surface protein</fullName>
    </submittedName>
</protein>
<dbReference type="NCBIfam" id="TIGR03773">
    <property type="entry name" value="anch_rpt_wall"/>
    <property type="match status" value="1"/>
</dbReference>
<feature type="transmembrane region" description="Helical" evidence="6">
    <location>
        <begin position="1512"/>
        <end position="1531"/>
    </location>
</feature>
<feature type="region of interest" description="Disordered" evidence="5">
    <location>
        <begin position="873"/>
        <end position="918"/>
    </location>
</feature>
<dbReference type="InterPro" id="IPR019931">
    <property type="entry name" value="LPXTG_anchor"/>
</dbReference>
<keyword evidence="6" id="KW-0812">Transmembrane</keyword>
<feature type="compositionally biased region" description="Acidic residues" evidence="5">
    <location>
        <begin position="537"/>
        <end position="546"/>
    </location>
</feature>
<keyword evidence="1" id="KW-0134">Cell wall</keyword>
<dbReference type="NCBIfam" id="NF038134">
    <property type="entry name" value="choice_anch_M"/>
    <property type="match status" value="5"/>
</dbReference>
<keyword evidence="6" id="KW-0472">Membrane</keyword>
<dbReference type="NCBIfam" id="TIGR03769">
    <property type="entry name" value="P_ac_wall_RPT"/>
    <property type="match status" value="5"/>
</dbReference>
<feature type="region of interest" description="Disordered" evidence="5">
    <location>
        <begin position="1226"/>
        <end position="1291"/>
    </location>
</feature>
<keyword evidence="6" id="KW-1133">Transmembrane helix</keyword>
<dbReference type="InterPro" id="IPR022395">
    <property type="entry name" value="CHP03773_ABC_transptr-like"/>
</dbReference>
<evidence type="ECO:0000256" key="2">
    <source>
        <dbReference type="ARBA" id="ARBA00022525"/>
    </source>
</evidence>
<feature type="signal peptide" evidence="7">
    <location>
        <begin position="1"/>
        <end position="28"/>
    </location>
</feature>
<dbReference type="InterPro" id="IPR022435">
    <property type="entry name" value="Surface-anchored_actinobac"/>
</dbReference>